<dbReference type="Pfam" id="PF07332">
    <property type="entry name" value="Phage_holin_3_6"/>
    <property type="match status" value="1"/>
</dbReference>
<evidence type="ECO:0000313" key="2">
    <source>
        <dbReference type="EMBL" id="MEE6311937.1"/>
    </source>
</evidence>
<accession>A0ABU7SQ00</accession>
<keyword evidence="1" id="KW-1133">Transmembrane helix</keyword>
<name>A0ABU7SQ00_9ACTN</name>
<keyword evidence="1" id="KW-0812">Transmembrane</keyword>
<proteinExistence type="predicted"/>
<feature type="transmembrane region" description="Helical" evidence="1">
    <location>
        <begin position="81"/>
        <end position="105"/>
    </location>
</feature>
<dbReference type="InterPro" id="IPR009937">
    <property type="entry name" value="Phage_holin_3_6"/>
</dbReference>
<evidence type="ECO:0000256" key="1">
    <source>
        <dbReference type="SAM" id="Phobius"/>
    </source>
</evidence>
<dbReference type="EMBL" id="JAZGQL010000039">
    <property type="protein sequence ID" value="MEE6311937.1"/>
    <property type="molecule type" value="Genomic_DNA"/>
</dbReference>
<dbReference type="RefSeq" id="WP_331211822.1">
    <property type="nucleotide sequence ID" value="NZ_JAZGQL010000039.1"/>
</dbReference>
<keyword evidence="3" id="KW-1185">Reference proteome</keyword>
<comment type="caution">
    <text evidence="2">The sequence shown here is derived from an EMBL/GenBank/DDBJ whole genome shotgun (WGS) entry which is preliminary data.</text>
</comment>
<reference evidence="2 3" key="1">
    <citation type="submission" date="2024-01" db="EMBL/GenBank/DDBJ databases">
        <title>Genome insights into Plantactinospora veratri sp. nov.</title>
        <authorList>
            <person name="Wang L."/>
        </authorList>
    </citation>
    <scope>NUCLEOTIDE SEQUENCE [LARGE SCALE GENOMIC DNA]</scope>
    <source>
        <strain evidence="2 3">NEAU-FHS4</strain>
    </source>
</reference>
<dbReference type="Proteomes" id="UP001339911">
    <property type="component" value="Unassembled WGS sequence"/>
</dbReference>
<evidence type="ECO:0000313" key="3">
    <source>
        <dbReference type="Proteomes" id="UP001339911"/>
    </source>
</evidence>
<sequence>MADTRASTSTSGDGVTTPELVQRATEQISGLLREELALAQLEMSEKGKRAGLGAGLFGGGGALALYAGAALVAAAVVGLSYVIPAALAALVVGVVLAALAGLLAVSGRKQVRRATPAMPKSTVGSLRADAETVRNAAKDRGRS</sequence>
<protein>
    <submittedName>
        <fullName evidence="2">Phage holin family protein</fullName>
    </submittedName>
</protein>
<gene>
    <name evidence="2" type="ORF">V1634_34425</name>
</gene>
<feature type="transmembrane region" description="Helical" evidence="1">
    <location>
        <begin position="50"/>
        <end position="75"/>
    </location>
</feature>
<keyword evidence="1" id="KW-0472">Membrane</keyword>
<organism evidence="2 3">
    <name type="scientific">Plantactinospora veratri</name>
    <dbReference type="NCBI Taxonomy" id="1436122"/>
    <lineage>
        <taxon>Bacteria</taxon>
        <taxon>Bacillati</taxon>
        <taxon>Actinomycetota</taxon>
        <taxon>Actinomycetes</taxon>
        <taxon>Micromonosporales</taxon>
        <taxon>Micromonosporaceae</taxon>
        <taxon>Plantactinospora</taxon>
    </lineage>
</organism>